<reference evidence="2 4" key="1">
    <citation type="submission" date="2008-03" db="EMBL/GenBank/DDBJ databases">
        <title>Annotation of Ixodes scapularis.</title>
        <authorList>
            <consortium name="Ixodes scapularis Genome Project Consortium"/>
            <person name="Caler E."/>
            <person name="Hannick L.I."/>
            <person name="Bidwell S."/>
            <person name="Joardar V."/>
            <person name="Thiagarajan M."/>
            <person name="Amedeo P."/>
            <person name="Galinsky K.J."/>
            <person name="Schobel S."/>
            <person name="Inman J."/>
            <person name="Hostetler J."/>
            <person name="Miller J."/>
            <person name="Hammond M."/>
            <person name="Megy K."/>
            <person name="Lawson D."/>
            <person name="Kodira C."/>
            <person name="Sutton G."/>
            <person name="Meyer J."/>
            <person name="Hill C.A."/>
            <person name="Birren B."/>
            <person name="Nene V."/>
            <person name="Collins F."/>
            <person name="Alarcon-Chaidez F."/>
            <person name="Wikel S."/>
            <person name="Strausberg R."/>
        </authorList>
    </citation>
    <scope>NUCLEOTIDE SEQUENCE [LARGE SCALE GENOMIC DNA]</scope>
    <source>
        <strain evidence="4">Wikel</strain>
        <strain evidence="2">Wikel colony</strain>
    </source>
</reference>
<dbReference type="AlphaFoldDB" id="B7QNE8"/>
<evidence type="ECO:0000313" key="3">
    <source>
        <dbReference type="EnsemblMetazoa" id="ISCW015397-PA"/>
    </source>
</evidence>
<feature type="region of interest" description="Disordered" evidence="1">
    <location>
        <begin position="39"/>
        <end position="65"/>
    </location>
</feature>
<accession>B7QNE8</accession>
<dbReference type="VEuPathDB" id="VectorBase:ISCI015397"/>
<name>B7QNE8_IXOSC</name>
<reference evidence="3" key="2">
    <citation type="submission" date="2020-05" db="UniProtKB">
        <authorList>
            <consortium name="EnsemblMetazoa"/>
        </authorList>
    </citation>
    <scope>IDENTIFICATION</scope>
    <source>
        <strain evidence="3">wikel</strain>
    </source>
</reference>
<sequence>MKLVSSLVLATSDCDAGGFWEAQPSVLNSRWLCLRQPSTSRHPSGFHEALPVARSPSVPTSDGQG</sequence>
<dbReference type="PaxDb" id="6945-B7QNE8"/>
<protein>
    <submittedName>
        <fullName evidence="2 3">Uncharacterized protein</fullName>
    </submittedName>
</protein>
<proteinExistence type="predicted"/>
<dbReference type="EnsemblMetazoa" id="ISCW015397-RA">
    <property type="protein sequence ID" value="ISCW015397-PA"/>
    <property type="gene ID" value="ISCW015397"/>
</dbReference>
<evidence type="ECO:0000256" key="1">
    <source>
        <dbReference type="SAM" id="MobiDB-lite"/>
    </source>
</evidence>
<dbReference type="InParanoid" id="B7QNE8"/>
<evidence type="ECO:0000313" key="2">
    <source>
        <dbReference type="EMBL" id="EEC20370.1"/>
    </source>
</evidence>
<evidence type="ECO:0000313" key="4">
    <source>
        <dbReference type="Proteomes" id="UP000001555"/>
    </source>
</evidence>
<gene>
    <name evidence="2" type="ORF">IscW_ISCW015397</name>
</gene>
<dbReference type="EMBL" id="ABJB010942042">
    <property type="status" value="NOT_ANNOTATED_CDS"/>
    <property type="molecule type" value="Genomic_DNA"/>
</dbReference>
<dbReference type="Proteomes" id="UP000001555">
    <property type="component" value="Unassembled WGS sequence"/>
</dbReference>
<organism>
    <name type="scientific">Ixodes scapularis</name>
    <name type="common">Black-legged tick</name>
    <name type="synonym">Deer tick</name>
    <dbReference type="NCBI Taxonomy" id="6945"/>
    <lineage>
        <taxon>Eukaryota</taxon>
        <taxon>Metazoa</taxon>
        <taxon>Ecdysozoa</taxon>
        <taxon>Arthropoda</taxon>
        <taxon>Chelicerata</taxon>
        <taxon>Arachnida</taxon>
        <taxon>Acari</taxon>
        <taxon>Parasitiformes</taxon>
        <taxon>Ixodida</taxon>
        <taxon>Ixodoidea</taxon>
        <taxon>Ixodidae</taxon>
        <taxon>Ixodinae</taxon>
        <taxon>Ixodes</taxon>
    </lineage>
</organism>
<dbReference type="HOGENOM" id="CLU_2852204_0_0_1"/>
<keyword evidence="4" id="KW-1185">Reference proteome</keyword>
<dbReference type="VEuPathDB" id="VectorBase:ISCW015397"/>
<dbReference type="EMBL" id="DS978672">
    <property type="protein sequence ID" value="EEC20370.1"/>
    <property type="molecule type" value="Genomic_DNA"/>
</dbReference>